<accession>A0A0Q0WA02</accession>
<protein>
    <submittedName>
        <fullName evidence="2">Uncharacterized protein</fullName>
    </submittedName>
</protein>
<organism evidence="2 3">
    <name type="scientific">Flavobacterium aquidurense</name>
    <dbReference type="NCBI Taxonomy" id="362413"/>
    <lineage>
        <taxon>Bacteria</taxon>
        <taxon>Pseudomonadati</taxon>
        <taxon>Bacteroidota</taxon>
        <taxon>Flavobacteriia</taxon>
        <taxon>Flavobacteriales</taxon>
        <taxon>Flavobacteriaceae</taxon>
        <taxon>Flavobacterium</taxon>
    </lineage>
</organism>
<feature type="transmembrane region" description="Helical" evidence="1">
    <location>
        <begin position="91"/>
        <end position="108"/>
    </location>
</feature>
<feature type="transmembrane region" description="Helical" evidence="1">
    <location>
        <begin position="204"/>
        <end position="225"/>
    </location>
</feature>
<dbReference type="EMBL" id="JRLF01000009">
    <property type="protein sequence ID" value="KQB41158.1"/>
    <property type="molecule type" value="Genomic_DNA"/>
</dbReference>
<keyword evidence="1" id="KW-1133">Transmembrane helix</keyword>
<gene>
    <name evidence="2" type="ORF">RC62_4534</name>
</gene>
<sequence length="239" mass="28450">MNKSKQKDENKQNDYIEKDILINVYFKEILKSDEQRNKYLDLLNQRIDENKKSLNSLLMIMIFLVIAFPLILDTKISEISVGPFKLQENSIALYIIPSIFAFCHYKVIQVNLNLNMQSKYYKGLTSVIFNHSQYSTANIIITPYLFLESTQYYHFTEKSRVLKLLLTISWFLLRFGIFIFPYWFTYFTTKILFNKYGLNNTQEIMFFSSPIIITVFAIILHIQYFKREGIPEEKEENAQ</sequence>
<name>A0A0Q0WA02_9FLAO</name>
<evidence type="ECO:0000313" key="2">
    <source>
        <dbReference type="EMBL" id="KQB41158.1"/>
    </source>
</evidence>
<feature type="transmembrane region" description="Helical" evidence="1">
    <location>
        <begin position="164"/>
        <end position="184"/>
    </location>
</feature>
<keyword evidence="1" id="KW-0812">Transmembrane</keyword>
<keyword evidence="1" id="KW-0472">Membrane</keyword>
<dbReference type="RefSeq" id="WP_055094241.1">
    <property type="nucleotide sequence ID" value="NZ_JRLF01000009.1"/>
</dbReference>
<evidence type="ECO:0000313" key="3">
    <source>
        <dbReference type="Proteomes" id="UP000050443"/>
    </source>
</evidence>
<proteinExistence type="predicted"/>
<dbReference type="AlphaFoldDB" id="A0A0Q0WA02"/>
<dbReference type="PATRIC" id="fig|362413.3.peg.4450"/>
<reference evidence="2 3" key="1">
    <citation type="submission" date="2014-09" db="EMBL/GenBank/DDBJ databases">
        <title>Genome sequence of Flavobacterium aquidurense RC62.</title>
        <authorList>
            <person name="Kim J.F."/>
            <person name="Kwak M.-J."/>
        </authorList>
    </citation>
    <scope>NUCLEOTIDE SEQUENCE [LARGE SCALE GENOMIC DNA]</scope>
    <source>
        <strain evidence="2 3">RC62</strain>
    </source>
</reference>
<comment type="caution">
    <text evidence="2">The sequence shown here is derived from an EMBL/GenBank/DDBJ whole genome shotgun (WGS) entry which is preliminary data.</text>
</comment>
<dbReference type="Proteomes" id="UP000050443">
    <property type="component" value="Unassembled WGS sequence"/>
</dbReference>
<evidence type="ECO:0000256" key="1">
    <source>
        <dbReference type="SAM" id="Phobius"/>
    </source>
</evidence>
<dbReference type="OrthoDB" id="1365739at2"/>
<feature type="transmembrane region" description="Helical" evidence="1">
    <location>
        <begin position="54"/>
        <end position="71"/>
    </location>
</feature>